<dbReference type="AlphaFoldDB" id="A0A5P0X3R1"/>
<protein>
    <recommendedName>
        <fullName evidence="1">DUF4376 domain-containing protein</fullName>
    </recommendedName>
</protein>
<gene>
    <name evidence="2" type="ORF">F7D95_07780</name>
</gene>
<reference evidence="3" key="1">
    <citation type="submission" date="2019-09" db="EMBL/GenBank/DDBJ databases">
        <title>Distinct polysaccharide growth profiles of human intestinal Prevotella copri isolates.</title>
        <authorList>
            <person name="Fehlner-Peach H."/>
            <person name="Magnabosco C."/>
            <person name="Raghavan V."/>
            <person name="Scher J.U."/>
            <person name="Tett A."/>
            <person name="Cox L.M."/>
            <person name="Gottsegen C."/>
            <person name="Watters A."/>
            <person name="Wiltshire- Gordon J.D."/>
            <person name="Segata N."/>
            <person name="Bonneau R."/>
            <person name="Littman D.R."/>
        </authorList>
    </citation>
    <scope>NUCLEOTIDE SEQUENCE [LARGE SCALE GENOMIC DNA]</scope>
    <source>
        <strain evidence="3">iAQ1179</strain>
    </source>
</reference>
<dbReference type="RefSeq" id="WP_228115128.1">
    <property type="nucleotide sequence ID" value="NZ_VZBH01000067.1"/>
</dbReference>
<dbReference type="Proteomes" id="UP000442105">
    <property type="component" value="Unassembled WGS sequence"/>
</dbReference>
<dbReference type="Pfam" id="PF14301">
    <property type="entry name" value="DUF4376"/>
    <property type="match status" value="1"/>
</dbReference>
<evidence type="ECO:0000313" key="2">
    <source>
        <dbReference type="EMBL" id="MQN12720.1"/>
    </source>
</evidence>
<evidence type="ECO:0000313" key="3">
    <source>
        <dbReference type="Proteomes" id="UP000442105"/>
    </source>
</evidence>
<dbReference type="InterPro" id="IPR025484">
    <property type="entry name" value="DUF4376"/>
</dbReference>
<evidence type="ECO:0000259" key="1">
    <source>
        <dbReference type="Pfam" id="PF14301"/>
    </source>
</evidence>
<proteinExistence type="predicted"/>
<dbReference type="EMBL" id="VZCW01000208">
    <property type="protein sequence ID" value="MQN12720.1"/>
    <property type="molecule type" value="Genomic_DNA"/>
</dbReference>
<organism evidence="2 3">
    <name type="scientific">Segatella copri</name>
    <dbReference type="NCBI Taxonomy" id="165179"/>
    <lineage>
        <taxon>Bacteria</taxon>
        <taxon>Pseudomonadati</taxon>
        <taxon>Bacteroidota</taxon>
        <taxon>Bacteroidia</taxon>
        <taxon>Bacteroidales</taxon>
        <taxon>Prevotellaceae</taxon>
        <taxon>Segatella</taxon>
    </lineage>
</organism>
<sequence length="160" mass="18275">MKRVQGSKDVSLLECVNPRRNKWRIRWDVKTDADGVTTYAECEFSRKPTVEDVRQLITSWSNQQTDQAILSGFSYNGALVWLSAENQLNYKMAYDLAVQTNGATLPVTFKLGSEDVPVYQQFTSLSELDAFYRAVVAHIQNALQEGWNFKDGFDFSPYDI</sequence>
<name>A0A5P0X3R1_9BACT</name>
<accession>A0A5P0X3R1</accession>
<comment type="caution">
    <text evidence="2">The sequence shown here is derived from an EMBL/GenBank/DDBJ whole genome shotgun (WGS) entry which is preliminary data.</text>
</comment>
<feature type="domain" description="DUF4376" evidence="1">
    <location>
        <begin position="62"/>
        <end position="151"/>
    </location>
</feature>